<evidence type="ECO:0000313" key="2">
    <source>
        <dbReference type="Proteomes" id="UP001157034"/>
    </source>
</evidence>
<protein>
    <submittedName>
        <fullName evidence="1">Uncharacterized protein</fullName>
    </submittedName>
</protein>
<gene>
    <name evidence="1" type="ORF">GCM10025881_10770</name>
</gene>
<name>A0ABQ6K1B4_9MICO</name>
<evidence type="ECO:0000313" key="1">
    <source>
        <dbReference type="EMBL" id="GMA94253.1"/>
    </source>
</evidence>
<reference evidence="2" key="1">
    <citation type="journal article" date="2019" name="Int. J. Syst. Evol. Microbiol.">
        <title>The Global Catalogue of Microorganisms (GCM) 10K type strain sequencing project: providing services to taxonomists for standard genome sequencing and annotation.</title>
        <authorList>
            <consortium name="The Broad Institute Genomics Platform"/>
            <consortium name="The Broad Institute Genome Sequencing Center for Infectious Disease"/>
            <person name="Wu L."/>
            <person name="Ma J."/>
        </authorList>
    </citation>
    <scope>NUCLEOTIDE SEQUENCE [LARGE SCALE GENOMIC DNA]</scope>
    <source>
        <strain evidence="2">NBRC 108894</strain>
    </source>
</reference>
<dbReference type="Proteomes" id="UP001157034">
    <property type="component" value="Unassembled WGS sequence"/>
</dbReference>
<keyword evidence="2" id="KW-1185">Reference proteome</keyword>
<organism evidence="1 2">
    <name type="scientific">Pseudolysinimonas kribbensis</name>
    <dbReference type="NCBI Taxonomy" id="433641"/>
    <lineage>
        <taxon>Bacteria</taxon>
        <taxon>Bacillati</taxon>
        <taxon>Actinomycetota</taxon>
        <taxon>Actinomycetes</taxon>
        <taxon>Micrococcales</taxon>
        <taxon>Microbacteriaceae</taxon>
        <taxon>Pseudolysinimonas</taxon>
    </lineage>
</organism>
<comment type="caution">
    <text evidence="1">The sequence shown here is derived from an EMBL/GenBank/DDBJ whole genome shotgun (WGS) entry which is preliminary data.</text>
</comment>
<proteinExistence type="predicted"/>
<accession>A0ABQ6K1B4</accession>
<dbReference type="EMBL" id="BSVB01000001">
    <property type="protein sequence ID" value="GMA94253.1"/>
    <property type="molecule type" value="Genomic_DNA"/>
</dbReference>
<sequence length="75" mass="7979">MLQALPGVAAPVPVALLLADDPPAAAIGNDAELLHIDMYQRTWQLVLVTAGPFSGLHIDMREPVQAATDQHRVNG</sequence>